<dbReference type="GO" id="GO:0072354">
    <property type="term" value="F:histone H3T3 kinase activity"/>
    <property type="evidence" value="ECO:0007669"/>
    <property type="project" value="TreeGrafter"/>
</dbReference>
<reference evidence="1 2" key="1">
    <citation type="journal article" date="2020" name="Cell">
        <title>Large-Scale Comparative Analyses of Tick Genomes Elucidate Their Genetic Diversity and Vector Capacities.</title>
        <authorList>
            <consortium name="Tick Genome and Microbiome Consortium (TIGMIC)"/>
            <person name="Jia N."/>
            <person name="Wang J."/>
            <person name="Shi W."/>
            <person name="Du L."/>
            <person name="Sun Y."/>
            <person name="Zhan W."/>
            <person name="Jiang J.F."/>
            <person name="Wang Q."/>
            <person name="Zhang B."/>
            <person name="Ji P."/>
            <person name="Bell-Sakyi L."/>
            <person name="Cui X.M."/>
            <person name="Yuan T.T."/>
            <person name="Jiang B.G."/>
            <person name="Yang W.F."/>
            <person name="Lam T.T."/>
            <person name="Chang Q.C."/>
            <person name="Ding S.J."/>
            <person name="Wang X.J."/>
            <person name="Zhu J.G."/>
            <person name="Ruan X.D."/>
            <person name="Zhao L."/>
            <person name="Wei J.T."/>
            <person name="Ye R.Z."/>
            <person name="Que T.C."/>
            <person name="Du C.H."/>
            <person name="Zhou Y.H."/>
            <person name="Cheng J.X."/>
            <person name="Dai P.F."/>
            <person name="Guo W.B."/>
            <person name="Han X.H."/>
            <person name="Huang E.J."/>
            <person name="Li L.F."/>
            <person name="Wei W."/>
            <person name="Gao Y.C."/>
            <person name="Liu J.Z."/>
            <person name="Shao H.Z."/>
            <person name="Wang X."/>
            <person name="Wang C.C."/>
            <person name="Yang T.C."/>
            <person name="Huo Q.B."/>
            <person name="Li W."/>
            <person name="Chen H.Y."/>
            <person name="Chen S.E."/>
            <person name="Zhou L.G."/>
            <person name="Ni X.B."/>
            <person name="Tian J.H."/>
            <person name="Sheng Y."/>
            <person name="Liu T."/>
            <person name="Pan Y.S."/>
            <person name="Xia L.Y."/>
            <person name="Li J."/>
            <person name="Zhao F."/>
            <person name="Cao W.C."/>
        </authorList>
    </citation>
    <scope>NUCLEOTIDE SEQUENCE [LARGE SCALE GENOMIC DNA]</scope>
    <source>
        <strain evidence="1">HaeL-2018</strain>
    </source>
</reference>
<evidence type="ECO:0000313" key="2">
    <source>
        <dbReference type="Proteomes" id="UP000821853"/>
    </source>
</evidence>
<dbReference type="Proteomes" id="UP000821853">
    <property type="component" value="Unassembled WGS sequence"/>
</dbReference>
<sequence length="115" mass="12535">MSVLSSCLRWLICLDTGDNTPRALAMTAFTLQSAMQLRSVVQQVALTLAVGEAALQFEHRALSASQVLVRGEHDQVLSFWLDGRILFVDSFGLQASLVDFSVARAQPPGEHVPPQ</sequence>
<dbReference type="Gene3D" id="1.10.510.10">
    <property type="entry name" value="Transferase(Phosphotransferase) domain 1"/>
    <property type="match status" value="1"/>
</dbReference>
<proteinExistence type="predicted"/>
<dbReference type="PANTHER" id="PTHR24419:SF18">
    <property type="entry name" value="SERINE_THREONINE-PROTEIN KINASE HASPIN"/>
    <property type="match status" value="1"/>
</dbReference>
<gene>
    <name evidence="1" type="ORF">HPB48_020924</name>
</gene>
<organism evidence="1 2">
    <name type="scientific">Haemaphysalis longicornis</name>
    <name type="common">Bush tick</name>
    <dbReference type="NCBI Taxonomy" id="44386"/>
    <lineage>
        <taxon>Eukaryota</taxon>
        <taxon>Metazoa</taxon>
        <taxon>Ecdysozoa</taxon>
        <taxon>Arthropoda</taxon>
        <taxon>Chelicerata</taxon>
        <taxon>Arachnida</taxon>
        <taxon>Acari</taxon>
        <taxon>Parasitiformes</taxon>
        <taxon>Ixodida</taxon>
        <taxon>Ixodoidea</taxon>
        <taxon>Ixodidae</taxon>
        <taxon>Haemaphysalinae</taxon>
        <taxon>Haemaphysalis</taxon>
    </lineage>
</organism>
<dbReference type="OrthoDB" id="6489871at2759"/>
<keyword evidence="2" id="KW-1185">Reference proteome</keyword>
<dbReference type="PANTHER" id="PTHR24419">
    <property type="entry name" value="INTERLEUKIN-1 RECEPTOR-ASSOCIATED KINASE"/>
    <property type="match status" value="1"/>
</dbReference>
<evidence type="ECO:0000313" key="1">
    <source>
        <dbReference type="EMBL" id="KAH9379266.1"/>
    </source>
</evidence>
<dbReference type="VEuPathDB" id="VectorBase:HLOH_043805"/>
<dbReference type="GO" id="GO:0035556">
    <property type="term" value="P:intracellular signal transduction"/>
    <property type="evidence" value="ECO:0007669"/>
    <property type="project" value="TreeGrafter"/>
</dbReference>
<dbReference type="AlphaFoldDB" id="A0A9J6GUU1"/>
<dbReference type="GO" id="GO:0000278">
    <property type="term" value="P:mitotic cell cycle"/>
    <property type="evidence" value="ECO:0007669"/>
    <property type="project" value="TreeGrafter"/>
</dbReference>
<name>A0A9J6GUU1_HAELO</name>
<dbReference type="GO" id="GO:0005737">
    <property type="term" value="C:cytoplasm"/>
    <property type="evidence" value="ECO:0007669"/>
    <property type="project" value="TreeGrafter"/>
</dbReference>
<dbReference type="GO" id="GO:0005634">
    <property type="term" value="C:nucleus"/>
    <property type="evidence" value="ECO:0007669"/>
    <property type="project" value="TreeGrafter"/>
</dbReference>
<dbReference type="Pfam" id="PF12330">
    <property type="entry name" value="Haspin_kinase"/>
    <property type="match status" value="1"/>
</dbReference>
<accession>A0A9J6GUU1</accession>
<protein>
    <submittedName>
        <fullName evidence="1">Uncharacterized protein</fullName>
    </submittedName>
</protein>
<dbReference type="EMBL" id="JABSTR010000009">
    <property type="protein sequence ID" value="KAH9379266.1"/>
    <property type="molecule type" value="Genomic_DNA"/>
</dbReference>
<comment type="caution">
    <text evidence="1">The sequence shown here is derived from an EMBL/GenBank/DDBJ whole genome shotgun (WGS) entry which is preliminary data.</text>
</comment>